<feature type="non-terminal residue" evidence="1">
    <location>
        <position position="88"/>
    </location>
</feature>
<name>A0A813F9M7_POLGL</name>
<dbReference type="EMBL" id="CAJNNV010020587">
    <property type="protein sequence ID" value="CAE8607125.1"/>
    <property type="molecule type" value="Genomic_DNA"/>
</dbReference>
<accession>A0A813F9M7</accession>
<dbReference type="AlphaFoldDB" id="A0A813F9M7"/>
<sequence length="88" mass="9005">MAPCSTATGRRLLRRRGGVQAFAVLTACAAATTCAAAAAAFAGPWLLGTMGQRQSTHGHGRAALGTPALRAFGGARKPLFSAPLRRLE</sequence>
<proteinExistence type="predicted"/>
<reference evidence="1" key="1">
    <citation type="submission" date="2021-02" db="EMBL/GenBank/DDBJ databases">
        <authorList>
            <person name="Dougan E. K."/>
            <person name="Rhodes N."/>
            <person name="Thang M."/>
            <person name="Chan C."/>
        </authorList>
    </citation>
    <scope>NUCLEOTIDE SEQUENCE</scope>
</reference>
<evidence type="ECO:0000313" key="2">
    <source>
        <dbReference type="Proteomes" id="UP000654075"/>
    </source>
</evidence>
<dbReference type="Proteomes" id="UP000654075">
    <property type="component" value="Unassembled WGS sequence"/>
</dbReference>
<protein>
    <submittedName>
        <fullName evidence="1">Uncharacterized protein</fullName>
    </submittedName>
</protein>
<evidence type="ECO:0000313" key="1">
    <source>
        <dbReference type="EMBL" id="CAE8607125.1"/>
    </source>
</evidence>
<keyword evidence="2" id="KW-1185">Reference proteome</keyword>
<gene>
    <name evidence="1" type="ORF">PGLA1383_LOCUS25068</name>
</gene>
<comment type="caution">
    <text evidence="1">The sequence shown here is derived from an EMBL/GenBank/DDBJ whole genome shotgun (WGS) entry which is preliminary data.</text>
</comment>
<organism evidence="1 2">
    <name type="scientific">Polarella glacialis</name>
    <name type="common">Dinoflagellate</name>
    <dbReference type="NCBI Taxonomy" id="89957"/>
    <lineage>
        <taxon>Eukaryota</taxon>
        <taxon>Sar</taxon>
        <taxon>Alveolata</taxon>
        <taxon>Dinophyceae</taxon>
        <taxon>Suessiales</taxon>
        <taxon>Suessiaceae</taxon>
        <taxon>Polarella</taxon>
    </lineage>
</organism>